<reference evidence="5 6" key="2">
    <citation type="submission" date="2019-01" db="EMBL/GenBank/DDBJ databases">
        <authorList>
            <person name="Li Y."/>
        </authorList>
    </citation>
    <scope>NUCLEOTIDE SEQUENCE [LARGE SCALE GENOMIC DNA]</scope>
    <source>
        <strain evidence="2 7">2D-5</strain>
        <strain evidence="4 6">D19-10-3-21</strain>
        <strain evidence="3 5">SK2B-1</strain>
    </source>
</reference>
<proteinExistence type="predicted"/>
<name>A0A443JCC4_9RHOB</name>
<evidence type="ECO:0000313" key="6">
    <source>
        <dbReference type="Proteomes" id="UP000285295"/>
    </source>
</evidence>
<keyword evidence="1" id="KW-0732">Signal</keyword>
<dbReference type="Proteomes" id="UP000285295">
    <property type="component" value="Unassembled WGS sequence"/>
</dbReference>
<dbReference type="OrthoDB" id="9812255at2"/>
<dbReference type="Proteomes" id="UP000285710">
    <property type="component" value="Unassembled WGS sequence"/>
</dbReference>
<dbReference type="EMBL" id="SAUZ01000021">
    <property type="protein sequence ID" value="RWR18120.1"/>
    <property type="molecule type" value="Genomic_DNA"/>
</dbReference>
<dbReference type="PANTHER" id="PTHR30222:SF17">
    <property type="entry name" value="SPERMIDINE_PUTRESCINE-BINDING PERIPLASMIC PROTEIN"/>
    <property type="match status" value="1"/>
</dbReference>
<dbReference type="Proteomes" id="UP000284476">
    <property type="component" value="Unassembled WGS sequence"/>
</dbReference>
<organism evidence="3 5">
    <name type="scientific">Paenirhodobacter populi</name>
    <dbReference type="NCBI Taxonomy" id="2306993"/>
    <lineage>
        <taxon>Bacteria</taxon>
        <taxon>Pseudomonadati</taxon>
        <taxon>Pseudomonadota</taxon>
        <taxon>Alphaproteobacteria</taxon>
        <taxon>Rhodobacterales</taxon>
        <taxon>Rhodobacter group</taxon>
        <taxon>Paenirhodobacter</taxon>
    </lineage>
</organism>
<evidence type="ECO:0000313" key="7">
    <source>
        <dbReference type="Proteomes" id="UP000285710"/>
    </source>
</evidence>
<dbReference type="SUPFAM" id="SSF53850">
    <property type="entry name" value="Periplasmic binding protein-like II"/>
    <property type="match status" value="1"/>
</dbReference>
<reference evidence="5 6" key="1">
    <citation type="submission" date="2019-01" db="EMBL/GenBank/DDBJ databases">
        <title>Sinorhodobacter populi sp. nov. isolated from the symptomatic bark tissue of Populus euramericana canker.</title>
        <authorList>
            <person name="Xu G."/>
        </authorList>
    </citation>
    <scope>NUCLEOTIDE SEQUENCE [LARGE SCALE GENOMIC DNA]</scope>
    <source>
        <strain evidence="2 7">2D-5</strain>
        <strain evidence="4 6">D19-10-3-21</strain>
        <strain evidence="3 5">SK2B-1</strain>
    </source>
</reference>
<dbReference type="RefSeq" id="WP_128209865.1">
    <property type="nucleotide sequence ID" value="NZ_JBHRSO010000007.1"/>
</dbReference>
<evidence type="ECO:0000313" key="5">
    <source>
        <dbReference type="Proteomes" id="UP000284476"/>
    </source>
</evidence>
<evidence type="ECO:0000313" key="2">
    <source>
        <dbReference type="EMBL" id="RWR15464.1"/>
    </source>
</evidence>
<evidence type="ECO:0000256" key="1">
    <source>
        <dbReference type="ARBA" id="ARBA00022729"/>
    </source>
</evidence>
<evidence type="ECO:0000313" key="3">
    <source>
        <dbReference type="EMBL" id="RWR18120.1"/>
    </source>
</evidence>
<accession>A0A443J4R7</accession>
<dbReference type="EMBL" id="SAUX01000015">
    <property type="protein sequence ID" value="RWR28387.1"/>
    <property type="molecule type" value="Genomic_DNA"/>
</dbReference>
<dbReference type="Gene3D" id="3.40.190.10">
    <property type="entry name" value="Periplasmic binding protein-like II"/>
    <property type="match status" value="1"/>
</dbReference>
<dbReference type="EMBL" id="SAUW01000001">
    <property type="protein sequence ID" value="RWR15464.1"/>
    <property type="molecule type" value="Genomic_DNA"/>
</dbReference>
<gene>
    <name evidence="3" type="ORF">D2T30_17065</name>
    <name evidence="4" type="ORF">D2T31_13555</name>
    <name evidence="2" type="ORF">D2T33_00905</name>
</gene>
<dbReference type="AlphaFoldDB" id="A0A443JCC4"/>
<comment type="caution">
    <text evidence="3">The sequence shown here is derived from an EMBL/GenBank/DDBJ whole genome shotgun (WGS) entry which is preliminary data.</text>
</comment>
<accession>A0A443JCC4</accession>
<dbReference type="PANTHER" id="PTHR30222">
    <property type="entry name" value="SPERMIDINE/PUTRESCINE-BINDING PERIPLASMIC PROTEIN"/>
    <property type="match status" value="1"/>
</dbReference>
<protein>
    <submittedName>
        <fullName evidence="3">Extracellular solute-binding protein</fullName>
    </submittedName>
</protein>
<accession>A0A443K6I6</accession>
<evidence type="ECO:0000313" key="4">
    <source>
        <dbReference type="EMBL" id="RWR28387.1"/>
    </source>
</evidence>
<keyword evidence="7" id="KW-1185">Reference proteome</keyword>
<sequence length="383" mass="42927">MTEPLRLRVISRGEFVPPQIRARLARDLDFDIEFIVLDSTRSLQQVMTEPESFDVYHQWHTSDLIWTARCIQGIDLRRIDTGNLLKAAARARSGVTHTVFDRLFVQDDGSLGPEPGDTIAVLPALHGVDGFVWRPSHAPALRPGERESWGWLLDPRWAGHVGLIADPVLGIIEAALATEAQLGQPFGDIGNLTIDEVDTIADYLIHKKKIGHFKDTWTSQAEAVRLMRRGSVTIQSLFSPAVSQLRAEGMQLAVADPAEGSRGWHSDLCISAAAEGERVDAAYAYLNWWQNGWAGACLSRQGYYFIFPELARPHLSAAEWDYWYDGQPASEPLCGPSGEVTIREGHRREGGSYRARMASARVWNTFMDEHTHVTRRWQEFLSA</sequence>